<reference evidence="1 2" key="1">
    <citation type="submission" date="2023-01" db="EMBL/GenBank/DDBJ databases">
        <title>Minimal conservation of predation-associated metabolite biosynthetic gene clusters underscores biosynthetic potential of Myxococcota including descriptions for ten novel species: Archangium lansinium sp. nov., Myxococcus landrumus sp. nov., Nannocystis bai.</title>
        <authorList>
            <person name="Ahearne A."/>
            <person name="Stevens C."/>
            <person name="Dowd S."/>
        </authorList>
    </citation>
    <scope>NUCLEOTIDE SEQUENCE [LARGE SCALE GENOMIC DNA]</scope>
    <source>
        <strain evidence="1 2">WIWO2</strain>
    </source>
</reference>
<name>A0ABT5C114_9BACT</name>
<comment type="caution">
    <text evidence="1">The sequence shown here is derived from an EMBL/GenBank/DDBJ whole genome shotgun (WGS) entry which is preliminary data.</text>
</comment>
<dbReference type="RefSeq" id="WP_272096666.1">
    <property type="nucleotide sequence ID" value="NZ_JAQNDK010000002.1"/>
</dbReference>
<protein>
    <submittedName>
        <fullName evidence="1">Uncharacterized protein</fullName>
    </submittedName>
</protein>
<proteinExistence type="predicted"/>
<organism evidence="1 2">
    <name type="scientific">Sorangium atrum</name>
    <dbReference type="NCBI Taxonomy" id="2995308"/>
    <lineage>
        <taxon>Bacteria</taxon>
        <taxon>Pseudomonadati</taxon>
        <taxon>Myxococcota</taxon>
        <taxon>Polyangia</taxon>
        <taxon>Polyangiales</taxon>
        <taxon>Polyangiaceae</taxon>
        <taxon>Sorangium</taxon>
    </lineage>
</organism>
<evidence type="ECO:0000313" key="2">
    <source>
        <dbReference type="Proteomes" id="UP001217485"/>
    </source>
</evidence>
<dbReference type="Proteomes" id="UP001217485">
    <property type="component" value="Unassembled WGS sequence"/>
</dbReference>
<evidence type="ECO:0000313" key="1">
    <source>
        <dbReference type="EMBL" id="MDC0679668.1"/>
    </source>
</evidence>
<sequence>MGSGVLRAHRAANALFDPAFPFPDVPYRVRRGYHPGGDAADSLLLEDFINPTGTSSYGLPNTTGGTLSVEHTALSGHDPSLSGAWIHDVVAGSSTFFQSNWSSVGTGFDLTGYDTLDLRADRSWGSDPTEASFLVELVNADDTRSSAVAIDEFLELGPPPRGGTTLPAARIPLSSFSGATLASVRGVRLTFTTPLDGNSLYLANIRATRVTTEALAASGQLASVASSAAPPASRARAAGTTLPEQRRIVAGNAIQSVRSSGADAVEITLTSAEFFDLRATNLVLTVGTERSIAARHPNGDLNTVQFLLPRAAFDRLGAQEPVTVDYGPGSSVVWDFGHLDKTALAP</sequence>
<dbReference type="EMBL" id="JAQNDK010000002">
    <property type="protein sequence ID" value="MDC0679668.1"/>
    <property type="molecule type" value="Genomic_DNA"/>
</dbReference>
<keyword evidence="2" id="KW-1185">Reference proteome</keyword>
<accession>A0ABT5C114</accession>
<gene>
    <name evidence="1" type="ORF">POL72_18130</name>
</gene>